<dbReference type="PANTHER" id="PTHR23300">
    <property type="entry name" value="METHANETHIOL OXIDASE"/>
    <property type="match status" value="1"/>
</dbReference>
<evidence type="ECO:0008006" key="5">
    <source>
        <dbReference type="Google" id="ProtNLM"/>
    </source>
</evidence>
<dbReference type="GO" id="GO:0008430">
    <property type="term" value="F:selenium binding"/>
    <property type="evidence" value="ECO:0007669"/>
    <property type="project" value="InterPro"/>
</dbReference>
<proteinExistence type="inferred from homology"/>
<dbReference type="InterPro" id="IPR008826">
    <property type="entry name" value="Se-bd"/>
</dbReference>
<comment type="similarity">
    <text evidence="1">Belongs to the selenium-binding protein family.</text>
</comment>
<organism evidence="3 4">
    <name type="scientific">Cimex lectularius</name>
    <name type="common">Bed bug</name>
    <name type="synonym">Acanthia lectularia</name>
    <dbReference type="NCBI Taxonomy" id="79782"/>
    <lineage>
        <taxon>Eukaryota</taxon>
        <taxon>Metazoa</taxon>
        <taxon>Ecdysozoa</taxon>
        <taxon>Arthropoda</taxon>
        <taxon>Hexapoda</taxon>
        <taxon>Insecta</taxon>
        <taxon>Pterygota</taxon>
        <taxon>Neoptera</taxon>
        <taxon>Paraneoptera</taxon>
        <taxon>Hemiptera</taxon>
        <taxon>Heteroptera</taxon>
        <taxon>Panheteroptera</taxon>
        <taxon>Cimicomorpha</taxon>
        <taxon>Cimicidae</taxon>
        <taxon>Cimex</taxon>
    </lineage>
</organism>
<sequence>MSGDCKCGPGYPNPLSAMKGPREKLLYVICVQPNGKLTNKPDYLATVDVDPSSDNFCKVIYRTMCKHAGDELHHFGWNSCSSCHGDPSKKRNKLILPCLNSDRIYVLDTSNPKQPQIHKVIEPEEVHKHNVGTPHTSHCLASGEVMISTMGDPKGEPKGEFLLLDSDTWMIKGLWTKGDKFAKFGYDFWYQPYFDVMISSEWAAPKSTGKGFSNDDINDKSLTGRCLNVFSWSEQKFLQTIDLGDEGITPLEIRFLHNPKEAQGYVCCAFSSNVFRFFQTNGTWKAEKVIDIPNKKVKGWAMPEMPGMITDLLLSLDDKFLYMSNWLHGDVRQYDITDRSRPKLVGQIFLGGSITKTGPVEVVEDEELTEQPPERIVKGTKVYGGAQMLQLSLDGKRLYATTSLYSVWDRQFYPDMAKNGSCLLLMNVDTDRGGLTLDEGFLVDFGKEPDGPVLAHECRYPGGDCTSDIWLAEDLGLKE</sequence>
<protein>
    <recommendedName>
        <fullName evidence="5">Methanethiol oxidase</fullName>
    </recommendedName>
</protein>
<dbReference type="PANTHER" id="PTHR23300:SF0">
    <property type="entry name" value="METHANETHIOL OXIDASE"/>
    <property type="match status" value="1"/>
</dbReference>
<keyword evidence="4" id="KW-1185">Reference proteome</keyword>
<evidence type="ECO:0000313" key="3">
    <source>
        <dbReference type="EnsemblMetazoa" id="XP_014248292.1"/>
    </source>
</evidence>
<dbReference type="EnsemblMetazoa" id="XM_014392806.2">
    <property type="protein sequence ID" value="XP_014248292.1"/>
    <property type="gene ID" value="LOC106665972"/>
</dbReference>
<dbReference type="Pfam" id="PF05694">
    <property type="entry name" value="SBP56"/>
    <property type="match status" value="1"/>
</dbReference>
<dbReference type="Proteomes" id="UP000494040">
    <property type="component" value="Unassembled WGS sequence"/>
</dbReference>
<dbReference type="SUPFAM" id="SSF75011">
    <property type="entry name" value="3-carboxy-cis,cis-mucoante lactonizing enzyme"/>
    <property type="match status" value="1"/>
</dbReference>
<dbReference type="OrthoDB" id="10252446at2759"/>
<evidence type="ECO:0000256" key="2">
    <source>
        <dbReference type="ARBA" id="ARBA00023266"/>
    </source>
</evidence>
<dbReference type="GeneID" id="106665972"/>
<dbReference type="AlphaFoldDB" id="A0A8I6TE07"/>
<reference evidence="3" key="1">
    <citation type="submission" date="2022-01" db="UniProtKB">
        <authorList>
            <consortium name="EnsemblMetazoa"/>
        </authorList>
    </citation>
    <scope>IDENTIFICATION</scope>
</reference>
<accession>A0A8I6TE07</accession>
<evidence type="ECO:0000313" key="4">
    <source>
        <dbReference type="Proteomes" id="UP000494040"/>
    </source>
</evidence>
<dbReference type="RefSeq" id="XP_014248292.1">
    <property type="nucleotide sequence ID" value="XM_014392806.2"/>
</dbReference>
<name>A0A8I6TE07_CIMLE</name>
<dbReference type="OMA" id="AYDFWWH"/>
<keyword evidence="2" id="KW-0711">Selenium</keyword>
<evidence type="ECO:0000256" key="1">
    <source>
        <dbReference type="ARBA" id="ARBA00005606"/>
    </source>
</evidence>
<dbReference type="KEGG" id="clec:106665972"/>